<dbReference type="PANTHER" id="PTHR32385:SF15">
    <property type="entry name" value="INOSITOL PHOSPHOCERAMIDE MANNOSYLTRANSFERASE 1"/>
    <property type="match status" value="1"/>
</dbReference>
<dbReference type="Gene3D" id="3.90.550.20">
    <property type="match status" value="1"/>
</dbReference>
<evidence type="ECO:0000256" key="1">
    <source>
        <dbReference type="ARBA" id="ARBA00022679"/>
    </source>
</evidence>
<dbReference type="RefSeq" id="WP_010110935.1">
    <property type="nucleotide sequence ID" value="NZ_CP008726.1"/>
</dbReference>
<dbReference type="PANTHER" id="PTHR32385">
    <property type="entry name" value="MANNOSYL PHOSPHORYLINOSITOL CERAMIDE SYNTHASE"/>
    <property type="match status" value="1"/>
</dbReference>
<keyword evidence="3" id="KW-1185">Reference proteome</keyword>
<proteinExistence type="predicted"/>
<dbReference type="SUPFAM" id="SSF53448">
    <property type="entry name" value="Nucleotide-diphospho-sugar transferases"/>
    <property type="match status" value="1"/>
</dbReference>
<sequence length="290" mass="32464">MSRNSSADAHRGDVYDARTDRREPIDGAVAARRTAGRNESTIDEDTVIRPIPKTLHQIWYQGEHALPEKYRRYRASWRRNHPDWTLRLWDARALREHVAAHHRWFLPRYDAFAHDIQRIDSARYCVLATFGGLYADVDIESLRPVDALLDGHELVLSATRGYNNALIGSAPGHPLWRTVLDALRGGATAPLDDMPARLRTSASVRIAATTGPRFFTMCVERSGVTASHTTLRCPGHYFEPDAAQAASVGALAAYGRHDMDLNWQSLSARLLSRLSRSVFAACAKLRGKRA</sequence>
<reference evidence="2 3" key="1">
    <citation type="submission" date="2014-06" db="EMBL/GenBank/DDBJ databases">
        <authorList>
            <person name="Bishop-Lilly K.A."/>
            <person name="Broomall S.M."/>
            <person name="Chain P.S."/>
            <person name="Chertkov O."/>
            <person name="Coyne S.R."/>
            <person name="Daligault H.E."/>
            <person name="Davenport K.W."/>
            <person name="Erkkila T."/>
            <person name="Frey K.G."/>
            <person name="Gibbons H.S."/>
            <person name="Gu W."/>
            <person name="Jaissle J."/>
            <person name="Johnson S.L."/>
            <person name="Koroleva G.I."/>
            <person name="Ladner J.T."/>
            <person name="Lo C.-C."/>
            <person name="Minogue T.D."/>
            <person name="Munk C."/>
            <person name="Palacios G.F."/>
            <person name="Redden C.L."/>
            <person name="Rosenzweig C.N."/>
            <person name="Scholz M.B."/>
            <person name="Teshima H."/>
            <person name="Xu Y."/>
        </authorList>
    </citation>
    <scope>NUCLEOTIDE SEQUENCE [LARGE SCALE GENOMIC DNA]</scope>
    <source>
        <strain evidence="2 3">EO147</strain>
    </source>
</reference>
<dbReference type="InterPro" id="IPR007577">
    <property type="entry name" value="GlycoTrfase_DXD_sugar-bd_CS"/>
</dbReference>
<accession>A0AAI8B3N7</accession>
<dbReference type="EMBL" id="CP008726">
    <property type="protein sequence ID" value="AIO65050.1"/>
    <property type="molecule type" value="Genomic_DNA"/>
</dbReference>
<gene>
    <name evidence="2" type="ORF">DM82_1689</name>
</gene>
<keyword evidence="1" id="KW-0808">Transferase</keyword>
<organism evidence="2 3">
    <name type="scientific">Burkholderia oklahomensis</name>
    <dbReference type="NCBI Taxonomy" id="342113"/>
    <lineage>
        <taxon>Bacteria</taxon>
        <taxon>Pseudomonadati</taxon>
        <taxon>Pseudomonadota</taxon>
        <taxon>Betaproteobacteria</taxon>
        <taxon>Burkholderiales</taxon>
        <taxon>Burkholderiaceae</taxon>
        <taxon>Burkholderia</taxon>
        <taxon>pseudomallei group</taxon>
    </lineage>
</organism>
<dbReference type="KEGG" id="bok:DM82_1689"/>
<dbReference type="Proteomes" id="UP000029424">
    <property type="component" value="Chromosome 1"/>
</dbReference>
<dbReference type="InterPro" id="IPR051706">
    <property type="entry name" value="Glycosyltransferase_domain"/>
</dbReference>
<dbReference type="AlphaFoldDB" id="A0AAI8B3N7"/>
<evidence type="ECO:0000313" key="3">
    <source>
        <dbReference type="Proteomes" id="UP000029424"/>
    </source>
</evidence>
<dbReference type="Pfam" id="PF04488">
    <property type="entry name" value="Gly_transf_sug"/>
    <property type="match status" value="1"/>
</dbReference>
<evidence type="ECO:0000313" key="2">
    <source>
        <dbReference type="EMBL" id="AIO65050.1"/>
    </source>
</evidence>
<dbReference type="GO" id="GO:0000030">
    <property type="term" value="F:mannosyltransferase activity"/>
    <property type="evidence" value="ECO:0007669"/>
    <property type="project" value="TreeGrafter"/>
</dbReference>
<dbReference type="GO" id="GO:0051999">
    <property type="term" value="P:mannosyl-inositol phosphorylceramide biosynthetic process"/>
    <property type="evidence" value="ECO:0007669"/>
    <property type="project" value="TreeGrafter"/>
</dbReference>
<dbReference type="GO" id="GO:0016020">
    <property type="term" value="C:membrane"/>
    <property type="evidence" value="ECO:0007669"/>
    <property type="project" value="GOC"/>
</dbReference>
<name>A0AAI8B3N7_9BURK</name>
<protein>
    <submittedName>
        <fullName evidence="2">Capsular polysaccharide synthesis family protein</fullName>
    </submittedName>
</protein>
<dbReference type="InterPro" id="IPR029044">
    <property type="entry name" value="Nucleotide-diphossugar_trans"/>
</dbReference>